<feature type="region of interest" description="Disordered" evidence="6">
    <location>
        <begin position="92"/>
        <end position="143"/>
    </location>
</feature>
<keyword evidence="5" id="KW-1015">Disulfide bond</keyword>
<feature type="transmembrane region" description="Helical" evidence="7">
    <location>
        <begin position="49"/>
        <end position="72"/>
    </location>
</feature>
<evidence type="ECO:0000256" key="7">
    <source>
        <dbReference type="SAM" id="Phobius"/>
    </source>
</evidence>
<feature type="domain" description="CUB" evidence="8">
    <location>
        <begin position="1"/>
        <end position="39"/>
    </location>
</feature>
<comment type="subcellular location">
    <subcellularLocation>
        <location evidence="1">Membrane</location>
    </subcellularLocation>
</comment>
<evidence type="ECO:0000313" key="9">
    <source>
        <dbReference type="EnsemblMetazoa" id="XP_020905818.2"/>
    </source>
</evidence>
<evidence type="ECO:0000313" key="10">
    <source>
        <dbReference type="Proteomes" id="UP000887567"/>
    </source>
</evidence>
<dbReference type="SUPFAM" id="SSF49854">
    <property type="entry name" value="Spermadhesin, CUB domain"/>
    <property type="match status" value="1"/>
</dbReference>
<evidence type="ECO:0000259" key="8">
    <source>
        <dbReference type="Pfam" id="PF00431"/>
    </source>
</evidence>
<dbReference type="Proteomes" id="UP000887567">
    <property type="component" value="Unplaced"/>
</dbReference>
<accession>A0A913XKM8</accession>
<evidence type="ECO:0000256" key="6">
    <source>
        <dbReference type="SAM" id="MobiDB-lite"/>
    </source>
</evidence>
<proteinExistence type="predicted"/>
<keyword evidence="10" id="KW-1185">Reference proteome</keyword>
<name>A0A913XKM8_EXADI</name>
<organism evidence="9 10">
    <name type="scientific">Exaiptasia diaphana</name>
    <name type="common">Tropical sea anemone</name>
    <name type="synonym">Aiptasia pulchella</name>
    <dbReference type="NCBI Taxonomy" id="2652724"/>
    <lineage>
        <taxon>Eukaryota</taxon>
        <taxon>Metazoa</taxon>
        <taxon>Cnidaria</taxon>
        <taxon>Anthozoa</taxon>
        <taxon>Hexacorallia</taxon>
        <taxon>Actiniaria</taxon>
        <taxon>Aiptasiidae</taxon>
        <taxon>Exaiptasia</taxon>
    </lineage>
</organism>
<dbReference type="OrthoDB" id="6149183at2759"/>
<dbReference type="InterPro" id="IPR035914">
    <property type="entry name" value="Sperma_CUB_dom_sf"/>
</dbReference>
<evidence type="ECO:0000256" key="4">
    <source>
        <dbReference type="ARBA" id="ARBA00023136"/>
    </source>
</evidence>
<dbReference type="Pfam" id="PF00431">
    <property type="entry name" value="CUB"/>
    <property type="match status" value="1"/>
</dbReference>
<protein>
    <recommendedName>
        <fullName evidence="8">CUB domain-containing protein</fullName>
    </recommendedName>
</protein>
<dbReference type="PANTHER" id="PTHR31395:SF23">
    <property type="entry name" value="GEO05642P1"/>
    <property type="match status" value="1"/>
</dbReference>
<dbReference type="EnsemblMetazoa" id="XM_021050159.2">
    <property type="protein sequence ID" value="XP_020905818.2"/>
    <property type="gene ID" value="LOC110244006"/>
</dbReference>
<evidence type="ECO:0000256" key="1">
    <source>
        <dbReference type="ARBA" id="ARBA00004370"/>
    </source>
</evidence>
<reference evidence="9" key="1">
    <citation type="submission" date="2022-11" db="UniProtKB">
        <authorList>
            <consortium name="EnsemblMetazoa"/>
        </authorList>
    </citation>
    <scope>IDENTIFICATION</scope>
</reference>
<evidence type="ECO:0000256" key="2">
    <source>
        <dbReference type="ARBA" id="ARBA00022692"/>
    </source>
</evidence>
<evidence type="ECO:0000256" key="3">
    <source>
        <dbReference type="ARBA" id="ARBA00022989"/>
    </source>
</evidence>
<dbReference type="CDD" id="cd00041">
    <property type="entry name" value="CUB"/>
    <property type="match status" value="1"/>
</dbReference>
<feature type="compositionally biased region" description="Low complexity" evidence="6">
    <location>
        <begin position="92"/>
        <end position="126"/>
    </location>
</feature>
<dbReference type="PANTHER" id="PTHR31395">
    <property type="entry name" value="SHISA"/>
    <property type="match status" value="1"/>
</dbReference>
<dbReference type="InterPro" id="IPR000859">
    <property type="entry name" value="CUB_dom"/>
</dbReference>
<keyword evidence="2 7" id="KW-0812">Transmembrane</keyword>
<dbReference type="Gene3D" id="2.60.120.290">
    <property type="entry name" value="Spermadhesin, CUB domain"/>
    <property type="match status" value="1"/>
</dbReference>
<dbReference type="KEGG" id="epa:110244006"/>
<keyword evidence="4 7" id="KW-0472">Membrane</keyword>
<feature type="compositionally biased region" description="Pro residues" evidence="6">
    <location>
        <begin position="127"/>
        <end position="143"/>
    </location>
</feature>
<dbReference type="GeneID" id="110244006"/>
<dbReference type="GO" id="GO:0016020">
    <property type="term" value="C:membrane"/>
    <property type="evidence" value="ECO:0007669"/>
    <property type="project" value="UniProtKB-SubCell"/>
</dbReference>
<evidence type="ECO:0000256" key="5">
    <source>
        <dbReference type="ARBA" id="ARBA00023157"/>
    </source>
</evidence>
<dbReference type="AlphaFoldDB" id="A0A913XKM8"/>
<keyword evidence="3 7" id="KW-1133">Transmembrane helix</keyword>
<dbReference type="InterPro" id="IPR026910">
    <property type="entry name" value="Shisa"/>
</dbReference>
<dbReference type="RefSeq" id="XP_020905818.2">
    <property type="nucleotide sequence ID" value="XM_021050159.2"/>
</dbReference>
<sequence length="143" mass="14735">MGDYCETVNGTTIHSSGRHLWLRFVSDSSFNSKGFKLRYTTESEGSGSVGVIIGIIIGIAVIVAVIVIIVYCTKKNRRGAVTTGAPSTITTTTVTTVPQPQGVPLQPVGQAPPTQGYAGIPPQGNTGPPPQGYAGPPPQGNTG</sequence>